<dbReference type="AlphaFoldDB" id="A0A4V3UYH0"/>
<feature type="signal peptide" evidence="1">
    <location>
        <begin position="1"/>
        <end position="22"/>
    </location>
</feature>
<accession>A0A4V3UYH0</accession>
<sequence>MRTFYAPLLLTLFFACCFTGHAQESKPPVKFGIETDVLPYALGGFMGAAWMGKGHFRIRSLYAYVKMPKLITPDQFTNHRIRSFALLVDYFPKKEFTGWWAGGGMAFWNGSIQTKDQPDQNSDTRFRTYLLNGSAGYIFSFGEHFYLGPWSGLSIRVGGNRNIAVDTETYDPPLLNPELSAKLGWIF</sequence>
<dbReference type="Proteomes" id="UP000305939">
    <property type="component" value="Unassembled WGS sequence"/>
</dbReference>
<keyword evidence="1" id="KW-0732">Signal</keyword>
<comment type="caution">
    <text evidence="2">The sequence shown here is derived from an EMBL/GenBank/DDBJ whole genome shotgun (WGS) entry which is preliminary data.</text>
</comment>
<feature type="chain" id="PRO_5020465291" description="DUF3575 domain-containing protein" evidence="1">
    <location>
        <begin position="23"/>
        <end position="187"/>
    </location>
</feature>
<proteinExistence type="predicted"/>
<gene>
    <name evidence="2" type="ORF">E7Z59_04845</name>
</gene>
<dbReference type="OrthoDB" id="661439at2"/>
<organism evidence="2 3">
    <name type="scientific">Robertkochia marina</name>
    <dbReference type="NCBI Taxonomy" id="1227945"/>
    <lineage>
        <taxon>Bacteria</taxon>
        <taxon>Pseudomonadati</taxon>
        <taxon>Bacteroidota</taxon>
        <taxon>Flavobacteriia</taxon>
        <taxon>Flavobacteriales</taxon>
        <taxon>Flavobacteriaceae</taxon>
        <taxon>Robertkochia</taxon>
    </lineage>
</organism>
<evidence type="ECO:0000256" key="1">
    <source>
        <dbReference type="SAM" id="SignalP"/>
    </source>
</evidence>
<evidence type="ECO:0000313" key="2">
    <source>
        <dbReference type="EMBL" id="THD69658.1"/>
    </source>
</evidence>
<protein>
    <recommendedName>
        <fullName evidence="4">DUF3575 domain-containing protein</fullName>
    </recommendedName>
</protein>
<keyword evidence="3" id="KW-1185">Reference proteome</keyword>
<reference evidence="2 3" key="1">
    <citation type="submission" date="2019-04" db="EMBL/GenBank/DDBJ databases">
        <title>Draft genome sequence of Robertkochia marina CC-AMO-30D.</title>
        <authorList>
            <person name="Hameed A."/>
            <person name="Lin S.-Y."/>
            <person name="Shahina M."/>
            <person name="Lai W.-A."/>
            <person name="Young C.-C."/>
        </authorList>
    </citation>
    <scope>NUCLEOTIDE SEQUENCE [LARGE SCALE GENOMIC DNA]</scope>
    <source>
        <strain evidence="2 3">CC-AMO-30D</strain>
    </source>
</reference>
<dbReference type="RefSeq" id="WP_136335148.1">
    <property type="nucleotide sequence ID" value="NZ_QXMP01000002.1"/>
</dbReference>
<evidence type="ECO:0008006" key="4">
    <source>
        <dbReference type="Google" id="ProtNLM"/>
    </source>
</evidence>
<dbReference type="EMBL" id="SSMC01000001">
    <property type="protein sequence ID" value="THD69658.1"/>
    <property type="molecule type" value="Genomic_DNA"/>
</dbReference>
<evidence type="ECO:0000313" key="3">
    <source>
        <dbReference type="Proteomes" id="UP000305939"/>
    </source>
</evidence>
<dbReference type="PROSITE" id="PS51257">
    <property type="entry name" value="PROKAR_LIPOPROTEIN"/>
    <property type="match status" value="1"/>
</dbReference>
<name>A0A4V3UYH0_9FLAO</name>